<organism evidence="5 6">
    <name type="scientific">Mogibacterium kristiansenii</name>
    <dbReference type="NCBI Taxonomy" id="2606708"/>
    <lineage>
        <taxon>Bacteria</taxon>
        <taxon>Bacillati</taxon>
        <taxon>Bacillota</taxon>
        <taxon>Clostridia</taxon>
        <taxon>Peptostreptococcales</taxon>
        <taxon>Anaerovoracaceae</taxon>
        <taxon>Mogibacterium</taxon>
    </lineage>
</organism>
<name>A0A6N7X616_9FIRM</name>
<protein>
    <submittedName>
        <fullName evidence="5">FadR family transcriptional regulator</fullName>
    </submittedName>
</protein>
<evidence type="ECO:0000256" key="3">
    <source>
        <dbReference type="ARBA" id="ARBA00023163"/>
    </source>
</evidence>
<dbReference type="GO" id="GO:0003700">
    <property type="term" value="F:DNA-binding transcription factor activity"/>
    <property type="evidence" value="ECO:0007669"/>
    <property type="project" value="InterPro"/>
</dbReference>
<dbReference type="InterPro" id="IPR008920">
    <property type="entry name" value="TF_FadR/GntR_C"/>
</dbReference>
<dbReference type="Proteomes" id="UP000469424">
    <property type="component" value="Unassembled WGS sequence"/>
</dbReference>
<keyword evidence="6" id="KW-1185">Reference proteome</keyword>
<dbReference type="PROSITE" id="PS50949">
    <property type="entry name" value="HTH_GNTR"/>
    <property type="match status" value="1"/>
</dbReference>
<gene>
    <name evidence="5" type="ORF">FYJ65_06435</name>
</gene>
<sequence length="243" mass="27860">MTASDFMKPIRMKSASDIVVERLTEAIIDGQINPGDKIPTEPELASSFCVGRNTVREAVRTLVAYGILEIRRPEGTFVCRTFKPQTINPLIYSMILQKKESYQDLIGLRQCIEFGTLQVIMDQGLNTEDAENLRQIAVSIERELDEPNPDPKLICRTDIAFHDAIAKATRNDLIVTVNEMLSKLTYGSRIRTIEQCIREHDRKYLVDIHFEILKILEERDTDAIAHTLKRSYSCWANLQMEEE</sequence>
<keyword evidence="2" id="KW-0238">DNA-binding</keyword>
<keyword evidence="3" id="KW-0804">Transcription</keyword>
<dbReference type="AlphaFoldDB" id="A0A6N7X616"/>
<dbReference type="PANTHER" id="PTHR43537:SF5">
    <property type="entry name" value="UXU OPERON TRANSCRIPTIONAL REGULATOR"/>
    <property type="match status" value="1"/>
</dbReference>
<dbReference type="PRINTS" id="PR00035">
    <property type="entry name" value="HTHGNTR"/>
</dbReference>
<evidence type="ECO:0000313" key="6">
    <source>
        <dbReference type="Proteomes" id="UP000469424"/>
    </source>
</evidence>
<comment type="caution">
    <text evidence="5">The sequence shown here is derived from an EMBL/GenBank/DDBJ whole genome shotgun (WGS) entry which is preliminary data.</text>
</comment>
<dbReference type="InterPro" id="IPR036390">
    <property type="entry name" value="WH_DNA-bd_sf"/>
</dbReference>
<accession>A0A6N7X616</accession>
<dbReference type="InterPro" id="IPR036388">
    <property type="entry name" value="WH-like_DNA-bd_sf"/>
</dbReference>
<reference evidence="5 6" key="1">
    <citation type="submission" date="2019-08" db="EMBL/GenBank/DDBJ databases">
        <title>In-depth cultivation of the pig gut microbiome towards novel bacterial diversity and tailored functional studies.</title>
        <authorList>
            <person name="Wylensek D."/>
            <person name="Hitch T.C.A."/>
            <person name="Clavel T."/>
        </authorList>
    </citation>
    <scope>NUCLEOTIDE SEQUENCE [LARGE SCALE GENOMIC DNA]</scope>
    <source>
        <strain evidence="5 6">WCA-MUC-591-APC-4B</strain>
    </source>
</reference>
<dbReference type="PANTHER" id="PTHR43537">
    <property type="entry name" value="TRANSCRIPTIONAL REGULATOR, GNTR FAMILY"/>
    <property type="match status" value="1"/>
</dbReference>
<evidence type="ECO:0000256" key="2">
    <source>
        <dbReference type="ARBA" id="ARBA00023125"/>
    </source>
</evidence>
<dbReference type="Pfam" id="PF00392">
    <property type="entry name" value="GntR"/>
    <property type="match status" value="1"/>
</dbReference>
<evidence type="ECO:0000256" key="1">
    <source>
        <dbReference type="ARBA" id="ARBA00023015"/>
    </source>
</evidence>
<dbReference type="SMART" id="SM00345">
    <property type="entry name" value="HTH_GNTR"/>
    <property type="match status" value="1"/>
</dbReference>
<dbReference type="InterPro" id="IPR011711">
    <property type="entry name" value="GntR_C"/>
</dbReference>
<dbReference type="Gene3D" id="1.20.120.530">
    <property type="entry name" value="GntR ligand-binding domain-like"/>
    <property type="match status" value="1"/>
</dbReference>
<feature type="domain" description="HTH gntR-type" evidence="4">
    <location>
        <begin position="13"/>
        <end position="81"/>
    </location>
</feature>
<dbReference type="SUPFAM" id="SSF46785">
    <property type="entry name" value="Winged helix' DNA-binding domain"/>
    <property type="match status" value="1"/>
</dbReference>
<dbReference type="CDD" id="cd07377">
    <property type="entry name" value="WHTH_GntR"/>
    <property type="match status" value="1"/>
</dbReference>
<dbReference type="GO" id="GO:0003677">
    <property type="term" value="F:DNA binding"/>
    <property type="evidence" value="ECO:0007669"/>
    <property type="project" value="UniProtKB-KW"/>
</dbReference>
<dbReference type="Gene3D" id="1.10.10.10">
    <property type="entry name" value="Winged helix-like DNA-binding domain superfamily/Winged helix DNA-binding domain"/>
    <property type="match status" value="1"/>
</dbReference>
<evidence type="ECO:0000313" key="5">
    <source>
        <dbReference type="EMBL" id="MST70970.1"/>
    </source>
</evidence>
<dbReference type="Pfam" id="PF07729">
    <property type="entry name" value="FCD"/>
    <property type="match status" value="1"/>
</dbReference>
<dbReference type="EMBL" id="VUNA01000011">
    <property type="protein sequence ID" value="MST70970.1"/>
    <property type="molecule type" value="Genomic_DNA"/>
</dbReference>
<dbReference type="RefSeq" id="WP_154554531.1">
    <property type="nucleotide sequence ID" value="NZ_VUNA01000011.1"/>
</dbReference>
<dbReference type="InterPro" id="IPR000524">
    <property type="entry name" value="Tscrpt_reg_HTH_GntR"/>
</dbReference>
<keyword evidence="1" id="KW-0805">Transcription regulation</keyword>
<proteinExistence type="predicted"/>
<dbReference type="SUPFAM" id="SSF48008">
    <property type="entry name" value="GntR ligand-binding domain-like"/>
    <property type="match status" value="1"/>
</dbReference>
<evidence type="ECO:0000259" key="4">
    <source>
        <dbReference type="PROSITE" id="PS50949"/>
    </source>
</evidence>